<proteinExistence type="inferred from homology"/>
<keyword evidence="4" id="KW-0012">Acyltransferase</keyword>
<evidence type="ECO:0000313" key="7">
    <source>
        <dbReference type="WBParaSite" id="sdigi.contig139.g5093.t1"/>
    </source>
</evidence>
<dbReference type="AlphaFoldDB" id="A0A915PFW2"/>
<keyword evidence="4" id="KW-0808">Transferase</keyword>
<comment type="similarity">
    <text evidence="2 4">Belongs to the acetyltransferase family. GNA1 subfamily.</text>
</comment>
<evidence type="ECO:0000256" key="3">
    <source>
        <dbReference type="ARBA" id="ARBA00048964"/>
    </source>
</evidence>
<evidence type="ECO:0000313" key="6">
    <source>
        <dbReference type="Proteomes" id="UP000887581"/>
    </source>
</evidence>
<comment type="catalytic activity">
    <reaction evidence="3 4">
        <text>D-glucosamine 6-phosphate + acetyl-CoA = N-acetyl-D-glucosamine 6-phosphate + CoA + H(+)</text>
        <dbReference type="Rhea" id="RHEA:10292"/>
        <dbReference type="ChEBI" id="CHEBI:15378"/>
        <dbReference type="ChEBI" id="CHEBI:57287"/>
        <dbReference type="ChEBI" id="CHEBI:57288"/>
        <dbReference type="ChEBI" id="CHEBI:57513"/>
        <dbReference type="ChEBI" id="CHEBI:58725"/>
        <dbReference type="EC" id="2.3.1.4"/>
    </reaction>
</comment>
<protein>
    <recommendedName>
        <fullName evidence="4">Glucosamine 6-phosphate N-acetyltransferase</fullName>
        <ecNumber evidence="4">2.3.1.4</ecNumber>
    </recommendedName>
</protein>
<dbReference type="InterPro" id="IPR016181">
    <property type="entry name" value="Acyl_CoA_acyltransferase"/>
</dbReference>
<dbReference type="PANTHER" id="PTHR13355:SF11">
    <property type="entry name" value="GLUCOSAMINE 6-PHOSPHATE N-ACETYLTRANSFERASE"/>
    <property type="match status" value="1"/>
</dbReference>
<feature type="domain" description="N-acetyltransferase" evidence="5">
    <location>
        <begin position="125"/>
        <end position="283"/>
    </location>
</feature>
<dbReference type="GO" id="GO:0006048">
    <property type="term" value="P:UDP-N-acetylglucosamine biosynthetic process"/>
    <property type="evidence" value="ECO:0007669"/>
    <property type="project" value="UniProtKB-UniRule"/>
</dbReference>
<dbReference type="GO" id="GO:0004343">
    <property type="term" value="F:glucosamine 6-phosphate N-acetyltransferase activity"/>
    <property type="evidence" value="ECO:0007669"/>
    <property type="project" value="UniProtKB-UniRule"/>
</dbReference>
<evidence type="ECO:0000256" key="1">
    <source>
        <dbReference type="ARBA" id="ARBA00004832"/>
    </source>
</evidence>
<comment type="pathway">
    <text evidence="1 4">Nucleotide-sugar biosynthesis; UDP-N-acetyl-alpha-D-glucosamine biosynthesis; N-acetyl-alpha-D-glucosamine 1-phosphate from alpha-D-glucosamine 6-phosphate (route I): step 1/2.</text>
</comment>
<dbReference type="EC" id="2.3.1.4" evidence="4"/>
<dbReference type="Pfam" id="PF00583">
    <property type="entry name" value="Acetyltransf_1"/>
    <property type="match status" value="1"/>
</dbReference>
<dbReference type="InterPro" id="IPR039143">
    <property type="entry name" value="GNPNAT1-like"/>
</dbReference>
<dbReference type="InterPro" id="IPR000182">
    <property type="entry name" value="GNAT_dom"/>
</dbReference>
<sequence length="342" mass="39433">MPHRCEEESGRGLGKNDEVEGVDPAIDFQFSFDGFGECNSEWCEGGKSHKQEWNRSSFLLCFTVDCSWKHIYEVRENIACALTVAVEASPSDSSERFSDYETVFAESFLNFIHSYGRLPALPEGYHLRPLMVTDYHRGYLELLSQLTTVGDVSEEMFIRRFNMMRNTSPPSYYIVVIENKEIRRVVATATLVLEWKFIHDTGCRGRIEDFVVDRSIRRQNFGLLLGQHLIVLARHVGVYKLSLECKDELIPFYEQIFGHIIRSPKSKIGDQAYFGFRLKLTALKGIDLESIEIPREHLPDPETENLPSSVSFRQESAAELEKRWTDTGTDRIFLDYPRPSHI</sequence>
<dbReference type="Proteomes" id="UP000887581">
    <property type="component" value="Unplaced"/>
</dbReference>
<dbReference type="PROSITE" id="PS51186">
    <property type="entry name" value="GNAT"/>
    <property type="match status" value="1"/>
</dbReference>
<dbReference type="SUPFAM" id="SSF55729">
    <property type="entry name" value="Acyl-CoA N-acyltransferases (Nat)"/>
    <property type="match status" value="1"/>
</dbReference>
<evidence type="ECO:0000259" key="5">
    <source>
        <dbReference type="PROSITE" id="PS51186"/>
    </source>
</evidence>
<evidence type="ECO:0000256" key="2">
    <source>
        <dbReference type="ARBA" id="ARBA00006048"/>
    </source>
</evidence>
<dbReference type="Gene3D" id="3.40.630.30">
    <property type="match status" value="1"/>
</dbReference>
<organism evidence="6 7">
    <name type="scientific">Setaria digitata</name>
    <dbReference type="NCBI Taxonomy" id="48799"/>
    <lineage>
        <taxon>Eukaryota</taxon>
        <taxon>Metazoa</taxon>
        <taxon>Ecdysozoa</taxon>
        <taxon>Nematoda</taxon>
        <taxon>Chromadorea</taxon>
        <taxon>Rhabditida</taxon>
        <taxon>Spirurina</taxon>
        <taxon>Spiruromorpha</taxon>
        <taxon>Filarioidea</taxon>
        <taxon>Setariidae</taxon>
        <taxon>Setaria</taxon>
    </lineage>
</organism>
<evidence type="ECO:0000256" key="4">
    <source>
        <dbReference type="RuleBase" id="RU365086"/>
    </source>
</evidence>
<name>A0A915PFW2_9BILA</name>
<dbReference type="PANTHER" id="PTHR13355">
    <property type="entry name" value="GLUCOSAMINE 6-PHOSPHATE N-ACETYLTRANSFERASE"/>
    <property type="match status" value="1"/>
</dbReference>
<reference evidence="7" key="1">
    <citation type="submission" date="2022-11" db="UniProtKB">
        <authorList>
            <consortium name="WormBaseParasite"/>
        </authorList>
    </citation>
    <scope>IDENTIFICATION</scope>
</reference>
<keyword evidence="6" id="KW-1185">Reference proteome</keyword>
<accession>A0A915PFW2</accession>
<dbReference type="WBParaSite" id="sdigi.contig139.g5093.t1">
    <property type="protein sequence ID" value="sdigi.contig139.g5093.t1"/>
    <property type="gene ID" value="sdigi.contig139.g5093"/>
</dbReference>